<dbReference type="HOGENOM" id="CLU_099876_0_0_11"/>
<keyword evidence="5" id="KW-1185">Reference proteome</keyword>
<feature type="domain" description="DUF2020" evidence="3">
    <location>
        <begin position="54"/>
        <end position="184"/>
    </location>
</feature>
<evidence type="ECO:0000256" key="1">
    <source>
        <dbReference type="SAM" id="MobiDB-lite"/>
    </source>
</evidence>
<name>H8GB34_9PSEU</name>
<feature type="compositionally biased region" description="Low complexity" evidence="1">
    <location>
        <begin position="30"/>
        <end position="48"/>
    </location>
</feature>
<dbReference type="InterPro" id="IPR016123">
    <property type="entry name" value="Mog1/PsbP_a/b/a-sand"/>
</dbReference>
<reference evidence="4 5" key="1">
    <citation type="journal article" date="2012" name="Stand. Genomic Sci.">
        <title>Genome sequence of the soil bacterium Saccharomonospora azurea type strain (NA-128(T)).</title>
        <authorList>
            <person name="Klenk H.P."/>
            <person name="Held B."/>
            <person name="Lucas S."/>
            <person name="Lapidus A."/>
            <person name="Copeland A."/>
            <person name="Hammon N."/>
            <person name="Pitluck S."/>
            <person name="Goodwin L.A."/>
            <person name="Han C."/>
            <person name="Tapia R."/>
            <person name="Brambilla E.M."/>
            <person name="Potter G."/>
            <person name="Land M."/>
            <person name="Ivanova N."/>
            <person name="Rohde M."/>
            <person name="Goker M."/>
            <person name="Detter J.C."/>
            <person name="Kyrpides N.C."/>
            <person name="Woyke T."/>
        </authorList>
    </citation>
    <scope>NUCLEOTIDE SEQUENCE [LARGE SCALE GENOMIC DNA]</scope>
    <source>
        <strain evidence="4 5">NA-128</strain>
    </source>
</reference>
<dbReference type="Pfam" id="PF09449">
    <property type="entry name" value="DUF2020"/>
    <property type="match status" value="1"/>
</dbReference>
<feature type="region of interest" description="Disordered" evidence="1">
    <location>
        <begin position="23"/>
        <end position="61"/>
    </location>
</feature>
<evidence type="ECO:0000313" key="4">
    <source>
        <dbReference type="EMBL" id="EHY89690.1"/>
    </source>
</evidence>
<dbReference type="Gene3D" id="3.40.1000.10">
    <property type="entry name" value="Mog1/PsbP, alpha/beta/alpha sandwich"/>
    <property type="match status" value="1"/>
</dbReference>
<gene>
    <name evidence="4" type="ORF">SacazDRAFT_02801</name>
</gene>
<dbReference type="PROSITE" id="PS51257">
    <property type="entry name" value="PROKAR_LIPOPROTEIN"/>
    <property type="match status" value="1"/>
</dbReference>
<organism evidence="4 5">
    <name type="scientific">Saccharomonospora azurea NA-128</name>
    <dbReference type="NCBI Taxonomy" id="882081"/>
    <lineage>
        <taxon>Bacteria</taxon>
        <taxon>Bacillati</taxon>
        <taxon>Actinomycetota</taxon>
        <taxon>Actinomycetes</taxon>
        <taxon>Pseudonocardiales</taxon>
        <taxon>Pseudonocardiaceae</taxon>
        <taxon>Saccharomonospora</taxon>
    </lineage>
</organism>
<dbReference type="SUPFAM" id="SSF55724">
    <property type="entry name" value="Mog1p/PsbP-like"/>
    <property type="match status" value="1"/>
</dbReference>
<dbReference type="RefSeq" id="WP_005442598.1">
    <property type="nucleotide sequence ID" value="NZ_CM001466.1"/>
</dbReference>
<protein>
    <recommendedName>
        <fullName evidence="3">DUF2020 domain-containing protein</fullName>
    </recommendedName>
</protein>
<evidence type="ECO:0000256" key="2">
    <source>
        <dbReference type="SAM" id="SignalP"/>
    </source>
</evidence>
<accession>H8GB34</accession>
<dbReference type="Proteomes" id="UP000004705">
    <property type="component" value="Chromosome"/>
</dbReference>
<dbReference type="OrthoDB" id="4774058at2"/>
<sequence length="185" mass="18881">MRTSLVVIGTAVAALVAGCGGAAEPESRQSATSSESGATGASGTSGTSVPLPPEPEPAAEGECPYLDTEFVAQTNGQRVGSVRTSSEDTNPACFFYRPDGDVQLTVRVYVGEEEVARAIVDDAAPVATSNPTAQPTGWEGGYESGDDGAVYAVSKGGHAVVVRTNQQQSVKARSVAVEAITRLGF</sequence>
<dbReference type="InterPro" id="IPR018567">
    <property type="entry name" value="DUF2020"/>
</dbReference>
<evidence type="ECO:0000259" key="3">
    <source>
        <dbReference type="Pfam" id="PF09449"/>
    </source>
</evidence>
<keyword evidence="2" id="KW-0732">Signal</keyword>
<evidence type="ECO:0000313" key="5">
    <source>
        <dbReference type="Proteomes" id="UP000004705"/>
    </source>
</evidence>
<proteinExistence type="predicted"/>
<feature type="chain" id="PRO_5003613382" description="DUF2020 domain-containing protein" evidence="2">
    <location>
        <begin position="23"/>
        <end position="185"/>
    </location>
</feature>
<dbReference type="EMBL" id="CM001466">
    <property type="protein sequence ID" value="EHY89690.1"/>
    <property type="molecule type" value="Genomic_DNA"/>
</dbReference>
<dbReference type="AlphaFoldDB" id="H8GB34"/>
<feature type="signal peptide" evidence="2">
    <location>
        <begin position="1"/>
        <end position="22"/>
    </location>
</feature>